<feature type="compositionally biased region" description="Acidic residues" evidence="1">
    <location>
        <begin position="1"/>
        <end position="20"/>
    </location>
</feature>
<feature type="region of interest" description="Disordered" evidence="1">
    <location>
        <begin position="1"/>
        <end position="41"/>
    </location>
</feature>
<protein>
    <submittedName>
        <fullName evidence="2">Uncharacterized protein</fullName>
    </submittedName>
</protein>
<dbReference type="EMBL" id="JACSDY010000002">
    <property type="protein sequence ID" value="KAF7435786.1"/>
    <property type="molecule type" value="Genomic_DNA"/>
</dbReference>
<sequence>MEEEEKQEEEEEEEREEGEEEKASKAQQEEEDGGQILPRKRFREYIVDGTIEGSIIDIHVSLKNLSFAIESLLTRSIFDELNKDNNDDNNNDDDDDDNDDDDDKNNNNNDNNNSESLILENHDGIVCTMASNGLGHSRIARTVIFRM</sequence>
<dbReference type="AlphaFoldDB" id="A0A834UFS2"/>
<name>A0A834UFS2_VESPE</name>
<reference evidence="2" key="1">
    <citation type="journal article" date="2020" name="G3 (Bethesda)">
        <title>High-Quality Assemblies for Three Invasive Social Wasps from the &lt;i&gt;Vespula&lt;/i&gt; Genus.</title>
        <authorList>
            <person name="Harrop T.W.R."/>
            <person name="Guhlin J."/>
            <person name="McLaughlin G.M."/>
            <person name="Permina E."/>
            <person name="Stockwell P."/>
            <person name="Gilligan J."/>
            <person name="Le Lec M.F."/>
            <person name="Gruber M.A.M."/>
            <person name="Quinn O."/>
            <person name="Lovegrove M."/>
            <person name="Duncan E.J."/>
            <person name="Remnant E.J."/>
            <person name="Van Eeckhoven J."/>
            <person name="Graham B."/>
            <person name="Knapp R.A."/>
            <person name="Langford K.W."/>
            <person name="Kronenberg Z."/>
            <person name="Press M.O."/>
            <person name="Eacker S.M."/>
            <person name="Wilson-Rankin E.E."/>
            <person name="Purcell J."/>
            <person name="Lester P.J."/>
            <person name="Dearden P.K."/>
        </authorList>
    </citation>
    <scope>NUCLEOTIDE SEQUENCE</scope>
    <source>
        <strain evidence="2">Volc-1</strain>
    </source>
</reference>
<dbReference type="Proteomes" id="UP000600918">
    <property type="component" value="Unassembled WGS sequence"/>
</dbReference>
<feature type="compositionally biased region" description="Acidic residues" evidence="1">
    <location>
        <begin position="87"/>
        <end position="103"/>
    </location>
</feature>
<comment type="caution">
    <text evidence="2">The sequence shown here is derived from an EMBL/GenBank/DDBJ whole genome shotgun (WGS) entry which is preliminary data.</text>
</comment>
<keyword evidence="3" id="KW-1185">Reference proteome</keyword>
<feature type="region of interest" description="Disordered" evidence="1">
    <location>
        <begin position="80"/>
        <end position="116"/>
    </location>
</feature>
<proteinExistence type="predicted"/>
<organism evidence="2 3">
    <name type="scientific">Vespula pensylvanica</name>
    <name type="common">Western yellow jacket</name>
    <name type="synonym">Wasp</name>
    <dbReference type="NCBI Taxonomy" id="30213"/>
    <lineage>
        <taxon>Eukaryota</taxon>
        <taxon>Metazoa</taxon>
        <taxon>Ecdysozoa</taxon>
        <taxon>Arthropoda</taxon>
        <taxon>Hexapoda</taxon>
        <taxon>Insecta</taxon>
        <taxon>Pterygota</taxon>
        <taxon>Neoptera</taxon>
        <taxon>Endopterygota</taxon>
        <taxon>Hymenoptera</taxon>
        <taxon>Apocrita</taxon>
        <taxon>Aculeata</taxon>
        <taxon>Vespoidea</taxon>
        <taxon>Vespidae</taxon>
        <taxon>Vespinae</taxon>
        <taxon>Vespula</taxon>
    </lineage>
</organism>
<evidence type="ECO:0000313" key="3">
    <source>
        <dbReference type="Proteomes" id="UP000600918"/>
    </source>
</evidence>
<evidence type="ECO:0000313" key="2">
    <source>
        <dbReference type="EMBL" id="KAF7435786.1"/>
    </source>
</evidence>
<accession>A0A834UFS2</accession>
<gene>
    <name evidence="2" type="ORF">H0235_003977</name>
</gene>
<evidence type="ECO:0000256" key="1">
    <source>
        <dbReference type="SAM" id="MobiDB-lite"/>
    </source>
</evidence>